<evidence type="ECO:0000256" key="2">
    <source>
        <dbReference type="SAM" id="SignalP"/>
    </source>
</evidence>
<dbReference type="AlphaFoldDB" id="A0A2I4E7B6"/>
<organism evidence="3 4">
    <name type="scientific">Juglans regia</name>
    <name type="common">English walnut</name>
    <dbReference type="NCBI Taxonomy" id="51240"/>
    <lineage>
        <taxon>Eukaryota</taxon>
        <taxon>Viridiplantae</taxon>
        <taxon>Streptophyta</taxon>
        <taxon>Embryophyta</taxon>
        <taxon>Tracheophyta</taxon>
        <taxon>Spermatophyta</taxon>
        <taxon>Magnoliopsida</taxon>
        <taxon>eudicotyledons</taxon>
        <taxon>Gunneridae</taxon>
        <taxon>Pentapetalae</taxon>
        <taxon>rosids</taxon>
        <taxon>fabids</taxon>
        <taxon>Fagales</taxon>
        <taxon>Juglandaceae</taxon>
        <taxon>Juglans</taxon>
    </lineage>
</organism>
<dbReference type="GeneID" id="108986936"/>
<accession>A0A2I4E7B6</accession>
<feature type="chain" id="PRO_5030048634" evidence="2">
    <location>
        <begin position="21"/>
        <end position="154"/>
    </location>
</feature>
<evidence type="ECO:0000313" key="4">
    <source>
        <dbReference type="RefSeq" id="XP_018815294.2"/>
    </source>
</evidence>
<protein>
    <submittedName>
        <fullName evidence="4">Protein DETOXIFICATION 46, chloroplastic-like</fullName>
    </submittedName>
</protein>
<dbReference type="KEGG" id="jre:108986936"/>
<keyword evidence="1" id="KW-1133">Transmembrane helix</keyword>
<dbReference type="OrthoDB" id="423427at2759"/>
<gene>
    <name evidence="4" type="primary">LOC108986936</name>
</gene>
<evidence type="ECO:0000256" key="1">
    <source>
        <dbReference type="SAM" id="Phobius"/>
    </source>
</evidence>
<evidence type="ECO:0000313" key="3">
    <source>
        <dbReference type="Proteomes" id="UP000235220"/>
    </source>
</evidence>
<dbReference type="STRING" id="51240.A0A2I4E7B6"/>
<sequence length="154" mass="17327">MRKVLIPFFLALAVTPLTHSLEGTLLVDRDLLKFLSLSMSGCFSAGALLLLLISSSGYGLPGCWFGLVGFQWAPFSLSLRRLLSPNGILYSEDLSHYKLEKLRAVWLSTPNELTEINLWFEPTELRNYRVKKINSTLFASTRVKARSALYCPNL</sequence>
<feature type="transmembrane region" description="Helical" evidence="1">
    <location>
        <begin position="44"/>
        <end position="70"/>
    </location>
</feature>
<dbReference type="RefSeq" id="XP_018815294.2">
    <property type="nucleotide sequence ID" value="XM_018959749.2"/>
</dbReference>
<keyword evidence="1" id="KW-0812">Transmembrane</keyword>
<dbReference type="InParanoid" id="A0A2I4E7B6"/>
<keyword evidence="3" id="KW-1185">Reference proteome</keyword>
<feature type="signal peptide" evidence="2">
    <location>
        <begin position="1"/>
        <end position="20"/>
    </location>
</feature>
<name>A0A2I4E7B6_JUGRE</name>
<keyword evidence="2" id="KW-0732">Signal</keyword>
<proteinExistence type="predicted"/>
<dbReference type="Proteomes" id="UP000235220">
    <property type="component" value="Chromosome 13"/>
</dbReference>
<reference evidence="4" key="1">
    <citation type="submission" date="2025-08" db="UniProtKB">
        <authorList>
            <consortium name="RefSeq"/>
        </authorList>
    </citation>
    <scope>IDENTIFICATION</scope>
    <source>
        <tissue evidence="4">Leaves</tissue>
    </source>
</reference>
<keyword evidence="1" id="KW-0472">Membrane</keyword>